<dbReference type="InterPro" id="IPR006145">
    <property type="entry name" value="PsdUridine_synth_RsuA/RluA"/>
</dbReference>
<sequence>MEKKPLIPIDQDSLDIWYESPSVMIVKKPKGILTHPKEKSENGTLLNRLFQHNRWLAEMETSVSAGVLHVFDENDHGLMLFNKSDEYSERLNRAITTNDITFSYIVTLKGEQNIKLPVTQEFEMKLNTEKQFNGHTILDLQVNSGDTWQLRERLFPNIPATDVSFYCYQIDLTLPHIEERHSVSLRDYKKGIPDLVVYHAPP</sequence>
<name>A0A9X4ALD2_9BACI</name>
<organism evidence="2 3">
    <name type="scientific">Terrihalobacillus insolitus</name>
    <dbReference type="NCBI Taxonomy" id="2950438"/>
    <lineage>
        <taxon>Bacteria</taxon>
        <taxon>Bacillati</taxon>
        <taxon>Bacillota</taxon>
        <taxon>Bacilli</taxon>
        <taxon>Bacillales</taxon>
        <taxon>Bacillaceae</taxon>
        <taxon>Terrihalobacillus</taxon>
    </lineage>
</organism>
<proteinExistence type="predicted"/>
<dbReference type="SUPFAM" id="SSF55120">
    <property type="entry name" value="Pseudouridine synthase"/>
    <property type="match status" value="1"/>
</dbReference>
<protein>
    <submittedName>
        <fullName evidence="2">Pseudouridine synthase</fullName>
    </submittedName>
</protein>
<gene>
    <name evidence="2" type="ORF">NC797_03920</name>
</gene>
<dbReference type="EMBL" id="JAMQKB010000002">
    <property type="protein sequence ID" value="MDC3423654.1"/>
    <property type="molecule type" value="Genomic_DNA"/>
</dbReference>
<dbReference type="GO" id="GO:0140098">
    <property type="term" value="F:catalytic activity, acting on RNA"/>
    <property type="evidence" value="ECO:0007669"/>
    <property type="project" value="UniProtKB-ARBA"/>
</dbReference>
<dbReference type="GO" id="GO:0001522">
    <property type="term" value="P:pseudouridine synthesis"/>
    <property type="evidence" value="ECO:0007669"/>
    <property type="project" value="InterPro"/>
</dbReference>
<dbReference type="GO" id="GO:0009982">
    <property type="term" value="F:pseudouridine synthase activity"/>
    <property type="evidence" value="ECO:0007669"/>
    <property type="project" value="InterPro"/>
</dbReference>
<evidence type="ECO:0000313" key="3">
    <source>
        <dbReference type="Proteomes" id="UP001145050"/>
    </source>
</evidence>
<dbReference type="Gene3D" id="3.30.2350.10">
    <property type="entry name" value="Pseudouridine synthase"/>
    <property type="match status" value="1"/>
</dbReference>
<dbReference type="GO" id="GO:0003723">
    <property type="term" value="F:RNA binding"/>
    <property type="evidence" value="ECO:0007669"/>
    <property type="project" value="InterPro"/>
</dbReference>
<dbReference type="AlphaFoldDB" id="A0A9X4ALD2"/>
<reference evidence="2" key="1">
    <citation type="submission" date="2022-06" db="EMBL/GenBank/DDBJ databases">
        <title>Aquibacillus sp. a new bacterium isolated from soil saline samples.</title>
        <authorList>
            <person name="Galisteo C."/>
            <person name="De La Haba R."/>
            <person name="Sanchez-Porro C."/>
            <person name="Ventosa A."/>
        </authorList>
    </citation>
    <scope>NUCLEOTIDE SEQUENCE</scope>
    <source>
        <strain evidence="2">3ASR75-11</strain>
    </source>
</reference>
<keyword evidence="3" id="KW-1185">Reference proteome</keyword>
<dbReference type="GO" id="GO:0006396">
    <property type="term" value="P:RNA processing"/>
    <property type="evidence" value="ECO:0007669"/>
    <property type="project" value="UniProtKB-ARBA"/>
</dbReference>
<dbReference type="InterPro" id="IPR020103">
    <property type="entry name" value="PsdUridine_synth_cat_dom_sf"/>
</dbReference>
<accession>A0A9X4ALD2</accession>
<comment type="caution">
    <text evidence="2">The sequence shown here is derived from an EMBL/GenBank/DDBJ whole genome shotgun (WGS) entry which is preliminary data.</text>
</comment>
<dbReference type="Pfam" id="PF00849">
    <property type="entry name" value="PseudoU_synth_2"/>
    <property type="match status" value="1"/>
</dbReference>
<feature type="domain" description="Pseudouridine synthase RsuA/RluA-like" evidence="1">
    <location>
        <begin position="23"/>
        <end position="120"/>
    </location>
</feature>
<evidence type="ECO:0000313" key="2">
    <source>
        <dbReference type="EMBL" id="MDC3423654.1"/>
    </source>
</evidence>
<dbReference type="Proteomes" id="UP001145050">
    <property type="component" value="Unassembled WGS sequence"/>
</dbReference>
<dbReference type="RefSeq" id="WP_272435397.1">
    <property type="nucleotide sequence ID" value="NZ_JAMQKB010000002.1"/>
</dbReference>
<evidence type="ECO:0000259" key="1">
    <source>
        <dbReference type="Pfam" id="PF00849"/>
    </source>
</evidence>